<dbReference type="AlphaFoldDB" id="A0A4R7K9A2"/>
<keyword evidence="2" id="KW-1185">Reference proteome</keyword>
<dbReference type="InterPro" id="IPR009384">
    <property type="entry name" value="SwrD-like"/>
</dbReference>
<dbReference type="Proteomes" id="UP000295325">
    <property type="component" value="Unassembled WGS sequence"/>
</dbReference>
<comment type="caution">
    <text evidence="1">The sequence shown here is derived from an EMBL/GenBank/DDBJ whole genome shotgun (WGS) entry which is preliminary data.</text>
</comment>
<dbReference type="PANTHER" id="PTHR39185">
    <property type="entry name" value="SWARMING MOTILITY PROTEIN SWRD"/>
    <property type="match status" value="1"/>
</dbReference>
<protein>
    <submittedName>
        <fullName evidence="1">Flagellar protein FlbD</fullName>
    </submittedName>
</protein>
<keyword evidence="1" id="KW-0969">Cilium</keyword>
<keyword evidence="1" id="KW-0966">Cell projection</keyword>
<organism evidence="1 2">
    <name type="scientific">Fonticella tunisiensis</name>
    <dbReference type="NCBI Taxonomy" id="1096341"/>
    <lineage>
        <taxon>Bacteria</taxon>
        <taxon>Bacillati</taxon>
        <taxon>Bacillota</taxon>
        <taxon>Clostridia</taxon>
        <taxon>Eubacteriales</taxon>
        <taxon>Clostridiaceae</taxon>
        <taxon>Fonticella</taxon>
    </lineage>
</organism>
<gene>
    <name evidence="1" type="ORF">EDD71_12621</name>
</gene>
<name>A0A4R7K9A2_9CLOT</name>
<accession>A0A4R7K9A2</accession>
<keyword evidence="1" id="KW-0282">Flagellum</keyword>
<dbReference type="EMBL" id="SOAZ01000026">
    <property type="protein sequence ID" value="TDT50604.1"/>
    <property type="molecule type" value="Genomic_DNA"/>
</dbReference>
<evidence type="ECO:0000313" key="2">
    <source>
        <dbReference type="Proteomes" id="UP000295325"/>
    </source>
</evidence>
<reference evidence="1 2" key="1">
    <citation type="submission" date="2019-03" db="EMBL/GenBank/DDBJ databases">
        <title>Genomic Encyclopedia of Type Strains, Phase IV (KMG-IV): sequencing the most valuable type-strain genomes for metagenomic binning, comparative biology and taxonomic classification.</title>
        <authorList>
            <person name="Goeker M."/>
        </authorList>
    </citation>
    <scope>NUCLEOTIDE SEQUENCE [LARGE SCALE GENOMIC DNA]</scope>
    <source>
        <strain evidence="1 2">DSM 24455</strain>
    </source>
</reference>
<evidence type="ECO:0000313" key="1">
    <source>
        <dbReference type="EMBL" id="TDT50604.1"/>
    </source>
</evidence>
<sequence>MIKLTGLNNKEFYLNCDLIEKLEVTPDTVITLTTGKKFVVLEPPEVIIRRIVEFRKQYMYYDSEVRNE</sequence>
<dbReference type="Pfam" id="PF06289">
    <property type="entry name" value="FlbD"/>
    <property type="match status" value="1"/>
</dbReference>
<dbReference type="OrthoDB" id="9799862at2"/>
<dbReference type="PANTHER" id="PTHR39185:SF1">
    <property type="entry name" value="SWARMING MOTILITY PROTEIN SWRD"/>
    <property type="match status" value="1"/>
</dbReference>
<proteinExistence type="predicted"/>
<dbReference type="RefSeq" id="WP_133629045.1">
    <property type="nucleotide sequence ID" value="NZ_SOAZ01000026.1"/>
</dbReference>